<reference evidence="1 2" key="1">
    <citation type="submission" date="2019-03" db="EMBL/GenBank/DDBJ databases">
        <title>Genomic Encyclopedia of Type Strains, Phase IV (KMG-IV): sequencing the most valuable type-strain genomes for metagenomic binning, comparative biology and taxonomic classification.</title>
        <authorList>
            <person name="Goeker M."/>
        </authorList>
    </citation>
    <scope>NUCLEOTIDE SEQUENCE [LARGE SCALE GENOMIC DNA]</scope>
    <source>
        <strain evidence="1 2">DSM 45361</strain>
    </source>
</reference>
<organism evidence="1 2">
    <name type="scientific">Labedaea rhizosphaerae</name>
    <dbReference type="NCBI Taxonomy" id="598644"/>
    <lineage>
        <taxon>Bacteria</taxon>
        <taxon>Bacillati</taxon>
        <taxon>Actinomycetota</taxon>
        <taxon>Actinomycetes</taxon>
        <taxon>Pseudonocardiales</taxon>
        <taxon>Pseudonocardiaceae</taxon>
        <taxon>Labedaea</taxon>
    </lineage>
</organism>
<comment type="caution">
    <text evidence="1">The sequence shown here is derived from an EMBL/GenBank/DDBJ whole genome shotgun (WGS) entry which is preliminary data.</text>
</comment>
<protein>
    <submittedName>
        <fullName evidence="1">Uncharacterized protein</fullName>
    </submittedName>
</protein>
<dbReference type="EMBL" id="SNXZ01000005">
    <property type="protein sequence ID" value="TDP95070.1"/>
    <property type="molecule type" value="Genomic_DNA"/>
</dbReference>
<sequence length="213" mass="22864">MSWRSQPRDKNGRWTKGLSAGALALVVGGGAIAAEGGLGATVSGGGVPKSVVDRAAKGKEPARKGNRDLTWRRMNLKRLKQIVKHGLPCAANSYGEVHKFFLRTPCRSLDRFLVRLDDGNGGEMIVSVSWVRMRSSRSATKLRSLADTYGTGNVSPLPGALVGAGRVKWTGRYYHSRPSGSMVVIAEVEPVHGVPDPDFMKEVAAVAAEFPRP</sequence>
<evidence type="ECO:0000313" key="1">
    <source>
        <dbReference type="EMBL" id="TDP95070.1"/>
    </source>
</evidence>
<keyword evidence="2" id="KW-1185">Reference proteome</keyword>
<accession>A0A4R6S5Q3</accession>
<proteinExistence type="predicted"/>
<name>A0A4R6S5Q3_LABRH</name>
<dbReference type="Proteomes" id="UP000295444">
    <property type="component" value="Unassembled WGS sequence"/>
</dbReference>
<evidence type="ECO:0000313" key="2">
    <source>
        <dbReference type="Proteomes" id="UP000295444"/>
    </source>
</evidence>
<gene>
    <name evidence="1" type="ORF">EV186_105302</name>
</gene>
<dbReference type="OrthoDB" id="3470137at2"/>
<dbReference type="AlphaFoldDB" id="A0A4R6S5Q3"/>